<sequence length="291" mass="30881">MMKWMTLISVEGLAENGEPEATLFVEAPFANVLAQTEREPRSTTDGLDSHRRNWEMTGILGRTVTTPGVCPLGPPRYTRKGTASSAPAIQLRTDQACGEGRHVLCHPVPGSAVCVGGIAVPSPRDAVGDRKPALLRRPSAAAESRPFPTPYGPRGRGSAPRSVGWGADPRSTASERASSPASPRQHGKADDLAGDEGVPELGRAARRIACKIIIQASMTVSNSPPSVIKPQDRVSFPRLAPLKPLKPGEAGPPGSGGRRTESQPSCRRDKRADDIRDISSTKLQLLVRATS</sequence>
<organism evidence="2 3">
    <name type="scientific">Diplocarpon coronariae</name>
    <dbReference type="NCBI Taxonomy" id="2795749"/>
    <lineage>
        <taxon>Eukaryota</taxon>
        <taxon>Fungi</taxon>
        <taxon>Dikarya</taxon>
        <taxon>Ascomycota</taxon>
        <taxon>Pezizomycotina</taxon>
        <taxon>Leotiomycetes</taxon>
        <taxon>Helotiales</taxon>
        <taxon>Drepanopezizaceae</taxon>
        <taxon>Diplocarpon</taxon>
    </lineage>
</organism>
<proteinExistence type="predicted"/>
<reference evidence="2 3" key="1">
    <citation type="submission" date="2017-04" db="EMBL/GenBank/DDBJ databases">
        <title>Draft genome sequence of Marssonina coronaria NL1: causal agent of apple blotch.</title>
        <authorList>
            <person name="Cheng Q."/>
        </authorList>
    </citation>
    <scope>NUCLEOTIDE SEQUENCE [LARGE SCALE GENOMIC DNA]</scope>
    <source>
        <strain evidence="2 3">NL1</strain>
    </source>
</reference>
<keyword evidence="3" id="KW-1185">Reference proteome</keyword>
<feature type="region of interest" description="Disordered" evidence="1">
    <location>
        <begin position="238"/>
        <end position="277"/>
    </location>
</feature>
<feature type="compositionally biased region" description="Basic and acidic residues" evidence="1">
    <location>
        <begin position="258"/>
        <end position="277"/>
    </location>
</feature>
<dbReference type="EMBL" id="MZNU01000099">
    <property type="protein sequence ID" value="OWP04614.1"/>
    <property type="molecule type" value="Genomic_DNA"/>
</dbReference>
<evidence type="ECO:0000256" key="1">
    <source>
        <dbReference type="SAM" id="MobiDB-lite"/>
    </source>
</evidence>
<dbReference type="AlphaFoldDB" id="A0A218ZA66"/>
<comment type="caution">
    <text evidence="2">The sequence shown here is derived from an EMBL/GenBank/DDBJ whole genome shotgun (WGS) entry which is preliminary data.</text>
</comment>
<evidence type="ECO:0000313" key="3">
    <source>
        <dbReference type="Proteomes" id="UP000242519"/>
    </source>
</evidence>
<protein>
    <submittedName>
        <fullName evidence="2">Uncharacterized protein</fullName>
    </submittedName>
</protein>
<feature type="region of interest" description="Disordered" evidence="1">
    <location>
        <begin position="122"/>
        <end position="197"/>
    </location>
</feature>
<evidence type="ECO:0000313" key="2">
    <source>
        <dbReference type="EMBL" id="OWP04614.1"/>
    </source>
</evidence>
<accession>A0A218ZA66</accession>
<feature type="compositionally biased region" description="Low complexity" evidence="1">
    <location>
        <begin position="169"/>
        <end position="184"/>
    </location>
</feature>
<dbReference type="InParanoid" id="A0A218ZA66"/>
<name>A0A218ZA66_9HELO</name>
<gene>
    <name evidence="2" type="ORF">B2J93_4893</name>
</gene>
<dbReference type="Proteomes" id="UP000242519">
    <property type="component" value="Unassembled WGS sequence"/>
</dbReference>